<dbReference type="AlphaFoldDB" id="A0A328VFH9"/>
<name>A0A328VFH9_9CHLR</name>
<accession>A0A328VFH9</accession>
<reference evidence="1 2" key="1">
    <citation type="submission" date="2016-08" db="EMBL/GenBank/DDBJ databases">
        <title>Analysis of Carbohydrate Active Enzymes in Thermogemmatispora T81 Reveals Carbohydrate Degradation Ability.</title>
        <authorList>
            <person name="Tomazini A."/>
            <person name="Lal S."/>
            <person name="Stott M."/>
            <person name="Henrissat B."/>
            <person name="Polikarpov I."/>
            <person name="Sparling R."/>
            <person name="Levin D.B."/>
        </authorList>
    </citation>
    <scope>NUCLEOTIDE SEQUENCE [LARGE SCALE GENOMIC DNA]</scope>
    <source>
        <strain evidence="1 2">T81</strain>
    </source>
</reference>
<keyword evidence="2" id="KW-1185">Reference proteome</keyword>
<dbReference type="Proteomes" id="UP000248706">
    <property type="component" value="Unassembled WGS sequence"/>
</dbReference>
<comment type="caution">
    <text evidence="1">The sequence shown here is derived from an EMBL/GenBank/DDBJ whole genome shotgun (WGS) entry which is preliminary data.</text>
</comment>
<evidence type="ECO:0000313" key="2">
    <source>
        <dbReference type="Proteomes" id="UP000248706"/>
    </source>
</evidence>
<dbReference type="EMBL" id="MCIF01000002">
    <property type="protein sequence ID" value="RAQ94074.1"/>
    <property type="molecule type" value="Genomic_DNA"/>
</dbReference>
<dbReference type="RefSeq" id="WP_112425679.1">
    <property type="nucleotide sequence ID" value="NZ_MCIF01000002.1"/>
</dbReference>
<organism evidence="1 2">
    <name type="scientific">Thermogemmatispora tikiterensis</name>
    <dbReference type="NCBI Taxonomy" id="1825093"/>
    <lineage>
        <taxon>Bacteria</taxon>
        <taxon>Bacillati</taxon>
        <taxon>Chloroflexota</taxon>
        <taxon>Ktedonobacteria</taxon>
        <taxon>Thermogemmatisporales</taxon>
        <taxon>Thermogemmatisporaceae</taxon>
        <taxon>Thermogemmatispora</taxon>
    </lineage>
</organism>
<sequence length="124" mass="13836">MVWAGETSFRRTRALIDLAEALALTQRTEEAERVWRAVEEVSQQAVAACFWRARAQTERATARARIQASEETAQAMRLGKRCEEVAFVRRLKELLAGDSALQGETLARADAAAHGNRPLRVIQS</sequence>
<proteinExistence type="predicted"/>
<evidence type="ECO:0000313" key="1">
    <source>
        <dbReference type="EMBL" id="RAQ94074.1"/>
    </source>
</evidence>
<protein>
    <submittedName>
        <fullName evidence="1">Uncharacterized protein</fullName>
    </submittedName>
</protein>
<gene>
    <name evidence="1" type="ORF">A4R35_00920</name>
</gene>